<evidence type="ECO:0000256" key="1">
    <source>
        <dbReference type="ARBA" id="ARBA00010088"/>
    </source>
</evidence>
<feature type="domain" description="AB hydrolase-1" evidence="4">
    <location>
        <begin position="85"/>
        <end position="249"/>
    </location>
</feature>
<feature type="signal peptide" evidence="3">
    <location>
        <begin position="1"/>
        <end position="18"/>
    </location>
</feature>
<dbReference type="InterPro" id="IPR029058">
    <property type="entry name" value="AB_hydrolase_fold"/>
</dbReference>
<dbReference type="InterPro" id="IPR000073">
    <property type="entry name" value="AB_hydrolase_1"/>
</dbReference>
<evidence type="ECO:0000256" key="2">
    <source>
        <dbReference type="ARBA" id="ARBA00022801"/>
    </source>
</evidence>
<dbReference type="PANTHER" id="PTHR43248:SF25">
    <property type="entry name" value="AB HYDROLASE-1 DOMAIN-CONTAINING PROTEIN-RELATED"/>
    <property type="match status" value="1"/>
</dbReference>
<protein>
    <recommendedName>
        <fullName evidence="8">Peptidase S33 tripeptidyl aminopeptidase-like C-terminal domain-containing protein</fullName>
    </recommendedName>
</protein>
<dbReference type="GO" id="GO:0016787">
    <property type="term" value="F:hydrolase activity"/>
    <property type="evidence" value="ECO:0007669"/>
    <property type="project" value="UniProtKB-KW"/>
</dbReference>
<organism evidence="6 7">
    <name type="scientific">Cytospora leucostoma</name>
    <dbReference type="NCBI Taxonomy" id="1230097"/>
    <lineage>
        <taxon>Eukaryota</taxon>
        <taxon>Fungi</taxon>
        <taxon>Dikarya</taxon>
        <taxon>Ascomycota</taxon>
        <taxon>Pezizomycotina</taxon>
        <taxon>Sordariomycetes</taxon>
        <taxon>Sordariomycetidae</taxon>
        <taxon>Diaporthales</taxon>
        <taxon>Cytosporaceae</taxon>
        <taxon>Cytospora</taxon>
    </lineage>
</organism>
<keyword evidence="2" id="KW-0378">Hydrolase</keyword>
<dbReference type="STRING" id="1230097.A0A423WUR2"/>
<dbReference type="OrthoDB" id="425534at2759"/>
<comment type="similarity">
    <text evidence="1">Belongs to the peptidase S33 family.</text>
</comment>
<dbReference type="EMBL" id="LKEB01000039">
    <property type="protein sequence ID" value="ROW07119.1"/>
    <property type="molecule type" value="Genomic_DNA"/>
</dbReference>
<dbReference type="Gene3D" id="3.40.50.1820">
    <property type="entry name" value="alpha/beta hydrolase"/>
    <property type="match status" value="1"/>
</dbReference>
<sequence>MGIAIFFALLGFFYLAHATPPNDCTFNTIRPSEELLWCHCNDGFLCSKLDVPLDYHNPHLGRASVPLVKYPSQANSTSGSYQGMILVNPGGPGASGIEEVLGYGSTIQAVIGTNWDIVGFDTRGIYRSEPAANCSATTTAQNNSLSSRSAPRMPDDYYTDRIEFAKELGAQCQTTIGGETDAGPHMSTATTARDMLSIVDAFTTTEDGRTASKPSHLLNYYGISYGTFLGQTFASMFPERVGNMVLDGVVSPEGYLTNYTYSSVKHLDGVIAAFFIYCHEAGPSRCSYYTGSSAKDIYKRFDDSFVRLNAQKAEAENWANATDIESALLLLKVGLLTTAVSPLSYFSLLPDVLLGLESAISAQDIGTWTEKSITIYGDPTDFVSENQQWVSGSLCSDQDNRWYNRTLEDLRPLLEELDGQSIIGEIWIKTLLGCTGWPIKATEIFSGPFGGDTATPILFVGNTYDPVTAFDNAISSALNYKDAQFLIVDGMGHTLQNSQSLCGFSKVASYFQTGQLPGNDSFCALEAGPFGILLNGTVKQNILQAGLQDLVHLT</sequence>
<dbReference type="InterPro" id="IPR051601">
    <property type="entry name" value="Serine_prot/Carboxylest_S33"/>
</dbReference>
<dbReference type="AlphaFoldDB" id="A0A423WUR2"/>
<evidence type="ECO:0000313" key="6">
    <source>
        <dbReference type="EMBL" id="ROW07119.1"/>
    </source>
</evidence>
<feature type="domain" description="Peptidase S33 tripeptidyl aminopeptidase-like C-terminal" evidence="5">
    <location>
        <begin position="422"/>
        <end position="523"/>
    </location>
</feature>
<accession>A0A423WUR2</accession>
<evidence type="ECO:0000259" key="5">
    <source>
        <dbReference type="Pfam" id="PF08386"/>
    </source>
</evidence>
<evidence type="ECO:0008006" key="8">
    <source>
        <dbReference type="Google" id="ProtNLM"/>
    </source>
</evidence>
<dbReference type="SUPFAM" id="SSF53474">
    <property type="entry name" value="alpha/beta-Hydrolases"/>
    <property type="match status" value="1"/>
</dbReference>
<dbReference type="PANTHER" id="PTHR43248">
    <property type="entry name" value="2-SUCCINYL-6-HYDROXY-2,4-CYCLOHEXADIENE-1-CARBOXYLATE SYNTHASE"/>
    <property type="match status" value="1"/>
</dbReference>
<dbReference type="Proteomes" id="UP000285146">
    <property type="component" value="Unassembled WGS sequence"/>
</dbReference>
<keyword evidence="3" id="KW-0732">Signal</keyword>
<evidence type="ECO:0000313" key="7">
    <source>
        <dbReference type="Proteomes" id="UP000285146"/>
    </source>
</evidence>
<reference evidence="6 7" key="1">
    <citation type="submission" date="2015-09" db="EMBL/GenBank/DDBJ databases">
        <title>Host preference determinants of Valsa canker pathogens revealed by comparative genomics.</title>
        <authorList>
            <person name="Yin Z."/>
            <person name="Huang L."/>
        </authorList>
    </citation>
    <scope>NUCLEOTIDE SEQUENCE [LARGE SCALE GENOMIC DNA]</scope>
    <source>
        <strain evidence="6 7">SXYLt</strain>
    </source>
</reference>
<proteinExistence type="inferred from homology"/>
<dbReference type="InterPro" id="IPR013595">
    <property type="entry name" value="Pept_S33_TAP-like_C"/>
</dbReference>
<evidence type="ECO:0000259" key="4">
    <source>
        <dbReference type="Pfam" id="PF00561"/>
    </source>
</evidence>
<dbReference type="Pfam" id="PF08386">
    <property type="entry name" value="Abhydrolase_4"/>
    <property type="match status" value="1"/>
</dbReference>
<comment type="caution">
    <text evidence="6">The sequence shown here is derived from an EMBL/GenBank/DDBJ whole genome shotgun (WGS) entry which is preliminary data.</text>
</comment>
<evidence type="ECO:0000256" key="3">
    <source>
        <dbReference type="SAM" id="SignalP"/>
    </source>
</evidence>
<keyword evidence="7" id="KW-1185">Reference proteome</keyword>
<gene>
    <name evidence="6" type="ORF">VPNG_07359</name>
</gene>
<dbReference type="InParanoid" id="A0A423WUR2"/>
<name>A0A423WUR2_9PEZI</name>
<feature type="chain" id="PRO_5019533803" description="Peptidase S33 tripeptidyl aminopeptidase-like C-terminal domain-containing protein" evidence="3">
    <location>
        <begin position="19"/>
        <end position="554"/>
    </location>
</feature>
<dbReference type="Pfam" id="PF00561">
    <property type="entry name" value="Abhydrolase_1"/>
    <property type="match status" value="1"/>
</dbReference>